<keyword evidence="3" id="KW-1185">Reference proteome</keyword>
<comment type="caution">
    <text evidence="2">The sequence shown here is derived from an EMBL/GenBank/DDBJ whole genome shotgun (WGS) entry which is preliminary data.</text>
</comment>
<evidence type="ECO:0000313" key="2">
    <source>
        <dbReference type="EMBL" id="MDQ0362463.1"/>
    </source>
</evidence>
<accession>A0ABU0E6C6</accession>
<evidence type="ECO:0000313" key="3">
    <source>
        <dbReference type="Proteomes" id="UP001230220"/>
    </source>
</evidence>
<evidence type="ECO:0000256" key="1">
    <source>
        <dbReference type="SAM" id="Phobius"/>
    </source>
</evidence>
<dbReference type="EMBL" id="JAUSUR010000007">
    <property type="protein sequence ID" value="MDQ0362463.1"/>
    <property type="molecule type" value="Genomic_DNA"/>
</dbReference>
<keyword evidence="1" id="KW-1133">Transmembrane helix</keyword>
<organism evidence="2 3">
    <name type="scientific">Breznakia pachnodae</name>
    <dbReference type="NCBI Taxonomy" id="265178"/>
    <lineage>
        <taxon>Bacteria</taxon>
        <taxon>Bacillati</taxon>
        <taxon>Bacillota</taxon>
        <taxon>Erysipelotrichia</taxon>
        <taxon>Erysipelotrichales</taxon>
        <taxon>Erysipelotrichaceae</taxon>
        <taxon>Breznakia</taxon>
    </lineage>
</organism>
<feature type="transmembrane region" description="Helical" evidence="1">
    <location>
        <begin position="123"/>
        <end position="146"/>
    </location>
</feature>
<feature type="transmembrane region" description="Helical" evidence="1">
    <location>
        <begin position="82"/>
        <end position="103"/>
    </location>
</feature>
<reference evidence="2 3" key="1">
    <citation type="submission" date="2023-07" db="EMBL/GenBank/DDBJ databases">
        <title>Genomic Encyclopedia of Type Strains, Phase IV (KMG-IV): sequencing the most valuable type-strain genomes for metagenomic binning, comparative biology and taxonomic classification.</title>
        <authorList>
            <person name="Goeker M."/>
        </authorList>
    </citation>
    <scope>NUCLEOTIDE SEQUENCE [LARGE SCALE GENOMIC DNA]</scope>
    <source>
        <strain evidence="2 3">DSM 16784</strain>
    </source>
</reference>
<sequence length="151" mass="17572">MGGLRKYIYKLKRIFNAGTWNRIKYKMRGLVMKLLPRWLRKPVQLFLSLLGVWLYLLFMIKLSQSIFLITAKNMIQSGIDTLLREVHSGIVITVTIALIYLLMRAYLSPLTDENGKTLNSWYYQINGIVVLLYLVITVGAFMPLLIQMLEQ</sequence>
<dbReference type="Proteomes" id="UP001230220">
    <property type="component" value="Unassembled WGS sequence"/>
</dbReference>
<keyword evidence="1" id="KW-0472">Membrane</keyword>
<proteinExistence type="predicted"/>
<protein>
    <submittedName>
        <fullName evidence="2">Uncharacterized protein</fullName>
    </submittedName>
</protein>
<feature type="transmembrane region" description="Helical" evidence="1">
    <location>
        <begin position="45"/>
        <end position="70"/>
    </location>
</feature>
<keyword evidence="1" id="KW-0812">Transmembrane</keyword>
<gene>
    <name evidence="2" type="ORF">J2S15_003217</name>
</gene>
<name>A0ABU0E6C6_9FIRM</name>